<dbReference type="InParanoid" id="A0A804PGK8"/>
<dbReference type="InterPro" id="IPR036047">
    <property type="entry name" value="F-box-like_dom_sf"/>
</dbReference>
<name>A0A804PGK8_MAIZE</name>
<keyword evidence="2" id="KW-1185">Reference proteome</keyword>
<dbReference type="Gramene" id="Zm00001eb238320_T001">
    <property type="protein sequence ID" value="Zm00001eb238320_P001"/>
    <property type="gene ID" value="Zm00001eb238320"/>
</dbReference>
<dbReference type="SUPFAM" id="SSF81383">
    <property type="entry name" value="F-box domain"/>
    <property type="match status" value="1"/>
</dbReference>
<dbReference type="Proteomes" id="UP000007305">
    <property type="component" value="Chromosome 5"/>
</dbReference>
<proteinExistence type="predicted"/>
<dbReference type="EnsemblPlants" id="Zm00001eb238320_T001">
    <property type="protein sequence ID" value="Zm00001eb238320_P001"/>
    <property type="gene ID" value="Zm00001eb238320"/>
</dbReference>
<organism evidence="1 2">
    <name type="scientific">Zea mays</name>
    <name type="common">Maize</name>
    <dbReference type="NCBI Taxonomy" id="4577"/>
    <lineage>
        <taxon>Eukaryota</taxon>
        <taxon>Viridiplantae</taxon>
        <taxon>Streptophyta</taxon>
        <taxon>Embryophyta</taxon>
        <taxon>Tracheophyta</taxon>
        <taxon>Spermatophyta</taxon>
        <taxon>Magnoliopsida</taxon>
        <taxon>Liliopsida</taxon>
        <taxon>Poales</taxon>
        <taxon>Poaceae</taxon>
        <taxon>PACMAD clade</taxon>
        <taxon>Panicoideae</taxon>
        <taxon>Andropogonodae</taxon>
        <taxon>Andropogoneae</taxon>
        <taxon>Tripsacinae</taxon>
        <taxon>Zea</taxon>
    </lineage>
</organism>
<sequence>MESPRTLEALTNDLVVEIFLRIGSPADLVRASAACVAFCRLIANPSFLRRTEFTSRFGASSNPFCWCGVELGDGTGPHVDVAHLQHCPMLSS</sequence>
<evidence type="ECO:0000313" key="2">
    <source>
        <dbReference type="Proteomes" id="UP000007305"/>
    </source>
</evidence>
<dbReference type="PANTHER" id="PTHR33207">
    <property type="entry name" value="F-BOX DOMAIN CONTAINING PROTEIN-RELATED"/>
    <property type="match status" value="1"/>
</dbReference>
<reference evidence="1" key="3">
    <citation type="submission" date="2021-05" db="UniProtKB">
        <authorList>
            <consortium name="EnsemblPlants"/>
        </authorList>
    </citation>
    <scope>IDENTIFICATION</scope>
    <source>
        <strain evidence="1">cv. B73</strain>
    </source>
</reference>
<protein>
    <recommendedName>
        <fullName evidence="3">F-box domain-containing protein</fullName>
    </recommendedName>
</protein>
<reference evidence="1" key="2">
    <citation type="submission" date="2019-07" db="EMBL/GenBank/DDBJ databases">
        <authorList>
            <person name="Seetharam A."/>
            <person name="Woodhouse M."/>
            <person name="Cannon E."/>
        </authorList>
    </citation>
    <scope>NUCLEOTIDE SEQUENCE [LARGE SCALE GENOMIC DNA]</scope>
    <source>
        <strain evidence="1">cv. B73</strain>
    </source>
</reference>
<evidence type="ECO:0008006" key="3">
    <source>
        <dbReference type="Google" id="ProtNLM"/>
    </source>
</evidence>
<accession>A0A804PGK8</accession>
<evidence type="ECO:0000313" key="1">
    <source>
        <dbReference type="EnsemblPlants" id="Zm00001eb238320_P001"/>
    </source>
</evidence>
<reference evidence="2" key="1">
    <citation type="journal article" date="2009" name="Science">
        <title>The B73 maize genome: complexity, diversity, and dynamics.</title>
        <authorList>
            <person name="Schnable P.S."/>
            <person name="Ware D."/>
            <person name="Fulton R.S."/>
            <person name="Stein J.C."/>
            <person name="Wei F."/>
            <person name="Pasternak S."/>
            <person name="Liang C."/>
            <person name="Zhang J."/>
            <person name="Fulton L."/>
            <person name="Graves T.A."/>
            <person name="Minx P."/>
            <person name="Reily A.D."/>
            <person name="Courtney L."/>
            <person name="Kruchowski S.S."/>
            <person name="Tomlinson C."/>
            <person name="Strong C."/>
            <person name="Delehaunty K."/>
            <person name="Fronick C."/>
            <person name="Courtney B."/>
            <person name="Rock S.M."/>
            <person name="Belter E."/>
            <person name="Du F."/>
            <person name="Kim K."/>
            <person name="Abbott R.M."/>
            <person name="Cotton M."/>
            <person name="Levy A."/>
            <person name="Marchetto P."/>
            <person name="Ochoa K."/>
            <person name="Jackson S.M."/>
            <person name="Gillam B."/>
            <person name="Chen W."/>
            <person name="Yan L."/>
            <person name="Higginbotham J."/>
            <person name="Cardenas M."/>
            <person name="Waligorski J."/>
            <person name="Applebaum E."/>
            <person name="Phelps L."/>
            <person name="Falcone J."/>
            <person name="Kanchi K."/>
            <person name="Thane T."/>
            <person name="Scimone A."/>
            <person name="Thane N."/>
            <person name="Henke J."/>
            <person name="Wang T."/>
            <person name="Ruppert J."/>
            <person name="Shah N."/>
            <person name="Rotter K."/>
            <person name="Hodges J."/>
            <person name="Ingenthron E."/>
            <person name="Cordes M."/>
            <person name="Kohlberg S."/>
            <person name="Sgro J."/>
            <person name="Delgado B."/>
            <person name="Mead K."/>
            <person name="Chinwalla A."/>
            <person name="Leonard S."/>
            <person name="Crouse K."/>
            <person name="Collura K."/>
            <person name="Kudrna D."/>
            <person name="Currie J."/>
            <person name="He R."/>
            <person name="Angelova A."/>
            <person name="Rajasekar S."/>
            <person name="Mueller T."/>
            <person name="Lomeli R."/>
            <person name="Scara G."/>
            <person name="Ko A."/>
            <person name="Delaney K."/>
            <person name="Wissotski M."/>
            <person name="Lopez G."/>
            <person name="Campos D."/>
            <person name="Braidotti M."/>
            <person name="Ashley E."/>
            <person name="Golser W."/>
            <person name="Kim H."/>
            <person name="Lee S."/>
            <person name="Lin J."/>
            <person name="Dujmic Z."/>
            <person name="Kim W."/>
            <person name="Talag J."/>
            <person name="Zuccolo A."/>
            <person name="Fan C."/>
            <person name="Sebastian A."/>
            <person name="Kramer M."/>
            <person name="Spiegel L."/>
            <person name="Nascimento L."/>
            <person name="Zutavern T."/>
            <person name="Miller B."/>
            <person name="Ambroise C."/>
            <person name="Muller S."/>
            <person name="Spooner W."/>
            <person name="Narechania A."/>
            <person name="Ren L."/>
            <person name="Wei S."/>
            <person name="Kumari S."/>
            <person name="Faga B."/>
            <person name="Levy M.J."/>
            <person name="McMahan L."/>
            <person name="Van Buren P."/>
            <person name="Vaughn M.W."/>
            <person name="Ying K."/>
            <person name="Yeh C.-T."/>
            <person name="Emrich S.J."/>
            <person name="Jia Y."/>
            <person name="Kalyanaraman A."/>
            <person name="Hsia A.-P."/>
            <person name="Barbazuk W.B."/>
            <person name="Baucom R.S."/>
            <person name="Brutnell T.P."/>
            <person name="Carpita N.C."/>
            <person name="Chaparro C."/>
            <person name="Chia J.-M."/>
            <person name="Deragon J.-M."/>
            <person name="Estill J.C."/>
            <person name="Fu Y."/>
            <person name="Jeddeloh J.A."/>
            <person name="Han Y."/>
            <person name="Lee H."/>
            <person name="Li P."/>
            <person name="Lisch D.R."/>
            <person name="Liu S."/>
            <person name="Liu Z."/>
            <person name="Nagel D.H."/>
            <person name="McCann M.C."/>
            <person name="SanMiguel P."/>
            <person name="Myers A.M."/>
            <person name="Nettleton D."/>
            <person name="Nguyen J."/>
            <person name="Penning B.W."/>
            <person name="Ponnala L."/>
            <person name="Schneider K.L."/>
            <person name="Schwartz D.C."/>
            <person name="Sharma A."/>
            <person name="Soderlund C."/>
            <person name="Springer N.M."/>
            <person name="Sun Q."/>
            <person name="Wang H."/>
            <person name="Waterman M."/>
            <person name="Westerman R."/>
            <person name="Wolfgruber T.K."/>
            <person name="Yang L."/>
            <person name="Yu Y."/>
            <person name="Zhang L."/>
            <person name="Zhou S."/>
            <person name="Zhu Q."/>
            <person name="Bennetzen J.L."/>
            <person name="Dawe R.K."/>
            <person name="Jiang J."/>
            <person name="Jiang N."/>
            <person name="Presting G.G."/>
            <person name="Wessler S.R."/>
            <person name="Aluru S."/>
            <person name="Martienssen R.A."/>
            <person name="Clifton S.W."/>
            <person name="McCombie W.R."/>
            <person name="Wing R.A."/>
            <person name="Wilson R.K."/>
        </authorList>
    </citation>
    <scope>NUCLEOTIDE SEQUENCE [LARGE SCALE GENOMIC DNA]</scope>
    <source>
        <strain evidence="2">cv. B73</strain>
    </source>
</reference>
<dbReference type="AlphaFoldDB" id="A0A804PGK8"/>